<evidence type="ECO:0000256" key="1">
    <source>
        <dbReference type="ARBA" id="ARBA00005417"/>
    </source>
</evidence>
<organism evidence="8 9">
    <name type="scientific">Achromobacter veterisilvae</name>
    <dbReference type="NCBI Taxonomy" id="2069367"/>
    <lineage>
        <taxon>Bacteria</taxon>
        <taxon>Pseudomonadati</taxon>
        <taxon>Pseudomonadota</taxon>
        <taxon>Betaproteobacteria</taxon>
        <taxon>Burkholderiales</taxon>
        <taxon>Alcaligenaceae</taxon>
        <taxon>Achromobacter</taxon>
    </lineage>
</organism>
<dbReference type="GO" id="GO:0015807">
    <property type="term" value="P:L-amino acid transport"/>
    <property type="evidence" value="ECO:0007669"/>
    <property type="project" value="TreeGrafter"/>
</dbReference>
<keyword evidence="2" id="KW-0813">Transport</keyword>
<evidence type="ECO:0000256" key="3">
    <source>
        <dbReference type="ARBA" id="ARBA00022475"/>
    </source>
</evidence>
<dbReference type="SMART" id="SM00382">
    <property type="entry name" value="AAA"/>
    <property type="match status" value="1"/>
</dbReference>
<feature type="domain" description="ABC transporter" evidence="7">
    <location>
        <begin position="8"/>
        <end position="238"/>
    </location>
</feature>
<dbReference type="InterPro" id="IPR027417">
    <property type="entry name" value="P-loop_NTPase"/>
</dbReference>
<evidence type="ECO:0000256" key="2">
    <source>
        <dbReference type="ARBA" id="ARBA00022448"/>
    </source>
</evidence>
<keyword evidence="3" id="KW-0472">Membrane</keyword>
<keyword evidence="3" id="KW-1003">Cell membrane</keyword>
<dbReference type="GO" id="GO:0015658">
    <property type="term" value="F:branched-chain amino acid transmembrane transporter activity"/>
    <property type="evidence" value="ECO:0007669"/>
    <property type="project" value="TreeGrafter"/>
</dbReference>
<gene>
    <name evidence="8" type="primary">livF_11</name>
    <name evidence="8" type="ORF">AVE30378_02228</name>
</gene>
<dbReference type="PROSITE" id="PS00211">
    <property type="entry name" value="ABC_TRANSPORTER_1"/>
    <property type="match status" value="1"/>
</dbReference>
<evidence type="ECO:0000259" key="7">
    <source>
        <dbReference type="PROSITE" id="PS50893"/>
    </source>
</evidence>
<evidence type="ECO:0000256" key="4">
    <source>
        <dbReference type="ARBA" id="ARBA00022741"/>
    </source>
</evidence>
<accession>A0A446CFR5</accession>
<reference evidence="8 9" key="1">
    <citation type="submission" date="2018-07" db="EMBL/GenBank/DDBJ databases">
        <authorList>
            <person name="Peeters C."/>
        </authorList>
    </citation>
    <scope>NUCLEOTIDE SEQUENCE [LARGE SCALE GENOMIC DNA]</scope>
    <source>
        <strain evidence="8 9">LMG 30378</strain>
    </source>
</reference>
<dbReference type="Gene3D" id="3.40.50.300">
    <property type="entry name" value="P-loop containing nucleotide triphosphate hydrolases"/>
    <property type="match status" value="1"/>
</dbReference>
<keyword evidence="5 8" id="KW-0067">ATP-binding</keyword>
<dbReference type="GO" id="GO:0005524">
    <property type="term" value="F:ATP binding"/>
    <property type="evidence" value="ECO:0007669"/>
    <property type="project" value="UniProtKB-KW"/>
</dbReference>
<dbReference type="InterPro" id="IPR003593">
    <property type="entry name" value="AAA+_ATPase"/>
</dbReference>
<sequence>MASTEALLSVSGLAYRYGKAAALRGVSLEIRPGEVVALLGANGAGKSTLINLVSGFLKPAAGDIRMQGQAIGGMPPYQVFRRGVVQVSQGRDLFPAMTVRDNLELGAVSRQDDISTDLARVYDYFPRLRERLDQRVATLSGGEQQMVAIGRALMGRPRVLLLDEPSAGLAPRFVDEIGRIMGVLKDGGATMMIVEQNLALALGHADRYYILRDGALAGAGVPSDLGDDYAAVARNYYL</sequence>
<evidence type="ECO:0000313" key="9">
    <source>
        <dbReference type="Proteomes" id="UP000289465"/>
    </source>
</evidence>
<dbReference type="Pfam" id="PF00005">
    <property type="entry name" value="ABC_tran"/>
    <property type="match status" value="1"/>
</dbReference>
<dbReference type="PANTHER" id="PTHR43820:SF4">
    <property type="entry name" value="HIGH-AFFINITY BRANCHED-CHAIN AMINO ACID TRANSPORT ATP-BINDING PROTEIN LIVF"/>
    <property type="match status" value="1"/>
</dbReference>
<dbReference type="SUPFAM" id="SSF52540">
    <property type="entry name" value="P-loop containing nucleoside triphosphate hydrolases"/>
    <property type="match status" value="1"/>
</dbReference>
<comment type="similarity">
    <text evidence="1">Belongs to the ABC transporter superfamily.</text>
</comment>
<keyword evidence="6" id="KW-0029">Amino-acid transport</keyword>
<dbReference type="InterPro" id="IPR052156">
    <property type="entry name" value="BCAA_Transport_ATP-bd_LivF"/>
</dbReference>
<dbReference type="AlphaFoldDB" id="A0A446CFR5"/>
<keyword evidence="4" id="KW-0547">Nucleotide-binding</keyword>
<dbReference type="PROSITE" id="PS50893">
    <property type="entry name" value="ABC_TRANSPORTER_2"/>
    <property type="match status" value="1"/>
</dbReference>
<dbReference type="InterPro" id="IPR017871">
    <property type="entry name" value="ABC_transporter-like_CS"/>
</dbReference>
<dbReference type="Proteomes" id="UP000289465">
    <property type="component" value="Unassembled WGS sequence"/>
</dbReference>
<evidence type="ECO:0000256" key="5">
    <source>
        <dbReference type="ARBA" id="ARBA00022840"/>
    </source>
</evidence>
<dbReference type="RefSeq" id="WP_208742378.1">
    <property type="nucleotide sequence ID" value="NZ_UFQC01000010.1"/>
</dbReference>
<evidence type="ECO:0000313" key="8">
    <source>
        <dbReference type="EMBL" id="SSW66689.1"/>
    </source>
</evidence>
<dbReference type="PANTHER" id="PTHR43820">
    <property type="entry name" value="HIGH-AFFINITY BRANCHED-CHAIN AMINO ACID TRANSPORT ATP-BINDING PROTEIN LIVF"/>
    <property type="match status" value="1"/>
</dbReference>
<dbReference type="GO" id="GO:0016887">
    <property type="term" value="F:ATP hydrolysis activity"/>
    <property type="evidence" value="ECO:0007669"/>
    <property type="project" value="InterPro"/>
</dbReference>
<proteinExistence type="inferred from homology"/>
<name>A0A446CFR5_9BURK</name>
<dbReference type="CDD" id="cd03224">
    <property type="entry name" value="ABC_TM1139_LivF_branched"/>
    <property type="match status" value="1"/>
</dbReference>
<dbReference type="EMBL" id="UFQC01000010">
    <property type="protein sequence ID" value="SSW66689.1"/>
    <property type="molecule type" value="Genomic_DNA"/>
</dbReference>
<protein>
    <submittedName>
        <fullName evidence="8">High-affinity branched-chain amino acid transport ATP-binding protein LivF</fullName>
    </submittedName>
</protein>
<evidence type="ECO:0000256" key="6">
    <source>
        <dbReference type="ARBA" id="ARBA00022970"/>
    </source>
</evidence>
<dbReference type="InterPro" id="IPR003439">
    <property type="entry name" value="ABC_transporter-like_ATP-bd"/>
</dbReference>